<name>A0A1Z4EHA9_9MYCO</name>
<dbReference type="InterPro" id="IPR050426">
    <property type="entry name" value="Glycosyltransferase_28"/>
</dbReference>
<evidence type="ECO:0000313" key="1">
    <source>
        <dbReference type="EMBL" id="BAX92332.1"/>
    </source>
</evidence>
<dbReference type="KEGG" id="mshg:MSG_02183"/>
<keyword evidence="1" id="KW-0808">Transferase</keyword>
<dbReference type="Proteomes" id="UP000217736">
    <property type="component" value="Chromosome"/>
</dbReference>
<dbReference type="GO" id="GO:0016758">
    <property type="term" value="F:hexosyltransferase activity"/>
    <property type="evidence" value="ECO:0007669"/>
    <property type="project" value="InterPro"/>
</dbReference>
<dbReference type="GO" id="GO:0033072">
    <property type="term" value="P:vancomycin biosynthetic process"/>
    <property type="evidence" value="ECO:0007669"/>
    <property type="project" value="UniProtKB-ARBA"/>
</dbReference>
<dbReference type="SUPFAM" id="SSF53756">
    <property type="entry name" value="UDP-Glycosyltransferase/glycogen phosphorylase"/>
    <property type="match status" value="1"/>
</dbReference>
<dbReference type="AlphaFoldDB" id="A0A1Z4EHA9"/>
<evidence type="ECO:0000313" key="2">
    <source>
        <dbReference type="Proteomes" id="UP000217736"/>
    </source>
</evidence>
<organism evidence="1 2">
    <name type="scientific">Mycobacterium shigaense</name>
    <dbReference type="NCBI Taxonomy" id="722731"/>
    <lineage>
        <taxon>Bacteria</taxon>
        <taxon>Bacillati</taxon>
        <taxon>Actinomycetota</taxon>
        <taxon>Actinomycetes</taxon>
        <taxon>Mycobacteriales</taxon>
        <taxon>Mycobacteriaceae</taxon>
        <taxon>Mycobacterium</taxon>
        <taxon>Mycobacterium simiae complex</taxon>
    </lineage>
</organism>
<dbReference type="PANTHER" id="PTHR48050:SF13">
    <property type="entry name" value="STEROL 3-BETA-GLUCOSYLTRANSFERASE UGT80A2"/>
    <property type="match status" value="1"/>
</dbReference>
<dbReference type="OrthoDB" id="3253247at2"/>
<dbReference type="PANTHER" id="PTHR48050">
    <property type="entry name" value="STEROL 3-BETA-GLUCOSYLTRANSFERASE"/>
    <property type="match status" value="1"/>
</dbReference>
<dbReference type="InterPro" id="IPR010610">
    <property type="entry name" value="EryCIII-like_C"/>
</dbReference>
<dbReference type="Pfam" id="PF06722">
    <property type="entry name" value="EryCIII-like_C"/>
    <property type="match status" value="1"/>
</dbReference>
<reference evidence="2" key="1">
    <citation type="submission" date="2017-06" db="EMBL/GenBank/DDBJ databases">
        <title>Complete Genome Sequence of Mycobacterium shigaense.</title>
        <authorList>
            <person name="Fukano H."/>
            <person name="Yoshida M."/>
            <person name="Kazumi Y."/>
            <person name="Ogura Y."/>
            <person name="Mitarai S."/>
            <person name="Hayashi T."/>
            <person name="Hoshino Y."/>
        </authorList>
    </citation>
    <scope>NUCLEOTIDE SEQUENCE [LARGE SCALE GENOMIC DNA]</scope>
    <source>
        <strain evidence="2">UN-152</strain>
    </source>
</reference>
<dbReference type="Pfam" id="PF03033">
    <property type="entry name" value="Glyco_transf_28"/>
    <property type="match status" value="1"/>
</dbReference>
<keyword evidence="2" id="KW-1185">Reference proteome</keyword>
<gene>
    <name evidence="1" type="ORF">MSG_02183</name>
</gene>
<dbReference type="CDD" id="cd03784">
    <property type="entry name" value="GT1_Gtf-like"/>
    <property type="match status" value="1"/>
</dbReference>
<dbReference type="FunFam" id="3.40.50.2000:FF:000009">
    <property type="entry name" value="Sterol 3-beta-glucosyltransferase UGT80A2"/>
    <property type="match status" value="1"/>
</dbReference>
<dbReference type="InterPro" id="IPR002213">
    <property type="entry name" value="UDP_glucos_trans"/>
</dbReference>
<dbReference type="RefSeq" id="WP_096439483.1">
    <property type="nucleotide sequence ID" value="NZ_AP018164.1"/>
</dbReference>
<accession>A0A1Z4EHA9</accession>
<dbReference type="InterPro" id="IPR004276">
    <property type="entry name" value="GlycoTrans_28_N"/>
</dbReference>
<protein>
    <submittedName>
        <fullName evidence="1">Putative glycosyltransferase GtfB</fullName>
    </submittedName>
</protein>
<sequence length="414" mass="45458">MIFALACYGTRGDVEPCAAVGRELLRRGHDVRTAVPPELVDFVRSAGLSAVAYGPTVESFWNAEFLRGSTKSDFVRNFWRLRDPFRVVRQAVEPLNQHWPNMGATLKSLANGVDLLFTGLLYRDAAANVAEYYDIPLVTLHHFPIRPNNPLVRIPIEHVSWRLTKKADDAQRRELDLPRATVPPPRRMAERGSVEIQGYDAVCFPDLTAQWAKEGDRRPFVGTLTMELSTPDDTEVTRWIAAGTPPISFGFGSLPIESPAHTVEMISAACAELGERALICAGGTDFTGVSGFDHVKVVGAVNYADVFRASRAVVHHGGAGTTAASLRAGVPTLVLWSTEDQSIWGTQVERLKVGAVRRFSATAKESLVEDLRRILQPAYATRARDLAERMTKPADSVARAADLLEDLARSTRTV</sequence>
<dbReference type="EMBL" id="AP018164">
    <property type="protein sequence ID" value="BAX92332.1"/>
    <property type="molecule type" value="Genomic_DNA"/>
</dbReference>
<proteinExistence type="predicted"/>
<dbReference type="GO" id="GO:0008194">
    <property type="term" value="F:UDP-glycosyltransferase activity"/>
    <property type="evidence" value="ECO:0007669"/>
    <property type="project" value="InterPro"/>
</dbReference>
<dbReference type="GO" id="GO:0005975">
    <property type="term" value="P:carbohydrate metabolic process"/>
    <property type="evidence" value="ECO:0007669"/>
    <property type="project" value="InterPro"/>
</dbReference>
<dbReference type="Gene3D" id="3.40.50.2000">
    <property type="entry name" value="Glycogen Phosphorylase B"/>
    <property type="match status" value="2"/>
</dbReference>